<keyword evidence="5 7" id="KW-1133">Transmembrane helix</keyword>
<protein>
    <recommendedName>
        <fullName evidence="10">Rab5-interacting protein</fullName>
    </recommendedName>
</protein>
<dbReference type="OrthoDB" id="286395at2759"/>
<dbReference type="GO" id="GO:0005789">
    <property type="term" value="C:endoplasmic reticulum membrane"/>
    <property type="evidence" value="ECO:0007669"/>
    <property type="project" value="UniProtKB-SubCell"/>
</dbReference>
<dbReference type="InParanoid" id="A0A6L2PGX3"/>
<keyword evidence="9" id="KW-1185">Reference proteome</keyword>
<dbReference type="PANTHER" id="PTHR12906">
    <property type="entry name" value="PROTEIN C20ORF24 RAB5-INTERACTING PROTEIN"/>
    <property type="match status" value="1"/>
</dbReference>
<gene>
    <name evidence="8" type="ORF">Cfor_10205</name>
</gene>
<organism evidence="8 9">
    <name type="scientific">Coptotermes formosanus</name>
    <name type="common">Formosan subterranean termite</name>
    <dbReference type="NCBI Taxonomy" id="36987"/>
    <lineage>
        <taxon>Eukaryota</taxon>
        <taxon>Metazoa</taxon>
        <taxon>Ecdysozoa</taxon>
        <taxon>Arthropoda</taxon>
        <taxon>Hexapoda</taxon>
        <taxon>Insecta</taxon>
        <taxon>Pterygota</taxon>
        <taxon>Neoptera</taxon>
        <taxon>Polyneoptera</taxon>
        <taxon>Dictyoptera</taxon>
        <taxon>Blattodea</taxon>
        <taxon>Blattoidea</taxon>
        <taxon>Termitoidae</taxon>
        <taxon>Rhinotermitidae</taxon>
        <taxon>Coptotermes</taxon>
    </lineage>
</organism>
<accession>A0A6L2PGX3</accession>
<proteinExistence type="inferred from homology"/>
<evidence type="ECO:0008006" key="10">
    <source>
        <dbReference type="Google" id="ProtNLM"/>
    </source>
</evidence>
<name>A0A6L2PGX3_COPFO</name>
<dbReference type="PANTHER" id="PTHR12906:SF0">
    <property type="entry name" value="GEL COMPLEX SUBUNIT OPTI"/>
    <property type="match status" value="1"/>
</dbReference>
<evidence type="ECO:0000256" key="5">
    <source>
        <dbReference type="ARBA" id="ARBA00022989"/>
    </source>
</evidence>
<dbReference type="Proteomes" id="UP000502823">
    <property type="component" value="Unassembled WGS sequence"/>
</dbReference>
<comment type="similarity">
    <text evidence="2">Belongs to the EMC6 family.</text>
</comment>
<evidence type="ECO:0000256" key="6">
    <source>
        <dbReference type="ARBA" id="ARBA00023136"/>
    </source>
</evidence>
<evidence type="ECO:0000256" key="1">
    <source>
        <dbReference type="ARBA" id="ARBA00004477"/>
    </source>
</evidence>
<comment type="caution">
    <text evidence="8">The sequence shown here is derived from an EMBL/GenBank/DDBJ whole genome shotgun (WGS) entry which is preliminary data.</text>
</comment>
<dbReference type="EMBL" id="BLKM01000133">
    <property type="protein sequence ID" value="GFG29337.1"/>
    <property type="molecule type" value="Genomic_DNA"/>
</dbReference>
<keyword evidence="6 7" id="KW-0472">Membrane</keyword>
<dbReference type="FunCoup" id="A0A6L2PGX3">
    <property type="interactions" value="1317"/>
</dbReference>
<evidence type="ECO:0000256" key="3">
    <source>
        <dbReference type="ARBA" id="ARBA00022692"/>
    </source>
</evidence>
<comment type="subcellular location">
    <subcellularLocation>
        <location evidence="1">Endoplasmic reticulum membrane</location>
        <topology evidence="1">Multi-pass membrane protein</topology>
    </subcellularLocation>
</comment>
<dbReference type="InterPro" id="IPR010742">
    <property type="entry name" value="RCAF1"/>
</dbReference>
<dbReference type="InterPro" id="IPR029008">
    <property type="entry name" value="EMC6-like"/>
</dbReference>
<evidence type="ECO:0000256" key="7">
    <source>
        <dbReference type="SAM" id="Phobius"/>
    </source>
</evidence>
<evidence type="ECO:0000256" key="4">
    <source>
        <dbReference type="ARBA" id="ARBA00022824"/>
    </source>
</evidence>
<reference evidence="9" key="1">
    <citation type="submission" date="2020-01" db="EMBL/GenBank/DDBJ databases">
        <title>Draft genome sequence of the Termite Coptotermes fromosanus.</title>
        <authorList>
            <person name="Itakura S."/>
            <person name="Yosikawa Y."/>
            <person name="Umezawa K."/>
        </authorList>
    </citation>
    <scope>NUCLEOTIDE SEQUENCE [LARGE SCALE GENOMIC DNA]</scope>
</reference>
<sequence>MTSRIKGFEKNGSTVKSHALESIWTRAFASNSEWPDKEEFLDVIYWFRQALGIIIGLVWGLIPLKGFVALLLFVLVNAGLIYLYFTNFQHVDEEEYGGAWELTKEGFMTSFAGFLDIPEMSSTHLSLCNRLGTFQPLVYSMNIPNYFFSAYSTTDTTL</sequence>
<dbReference type="AlphaFoldDB" id="A0A6L2PGX3"/>
<feature type="transmembrane region" description="Helical" evidence="7">
    <location>
        <begin position="43"/>
        <end position="62"/>
    </location>
</feature>
<evidence type="ECO:0000313" key="9">
    <source>
        <dbReference type="Proteomes" id="UP000502823"/>
    </source>
</evidence>
<keyword evidence="4" id="KW-0256">Endoplasmic reticulum</keyword>
<dbReference type="GO" id="GO:0005739">
    <property type="term" value="C:mitochondrion"/>
    <property type="evidence" value="ECO:0007669"/>
    <property type="project" value="GOC"/>
</dbReference>
<dbReference type="GO" id="GO:0097250">
    <property type="term" value="P:mitochondrial respirasome assembly"/>
    <property type="evidence" value="ECO:0007669"/>
    <property type="project" value="InterPro"/>
</dbReference>
<evidence type="ECO:0000313" key="8">
    <source>
        <dbReference type="EMBL" id="GFG29337.1"/>
    </source>
</evidence>
<keyword evidence="3 7" id="KW-0812">Transmembrane</keyword>
<feature type="transmembrane region" description="Helical" evidence="7">
    <location>
        <begin position="67"/>
        <end position="85"/>
    </location>
</feature>
<evidence type="ECO:0000256" key="2">
    <source>
        <dbReference type="ARBA" id="ARBA00009436"/>
    </source>
</evidence>
<dbReference type="Pfam" id="PF07019">
    <property type="entry name" value="EMC6"/>
    <property type="match status" value="1"/>
</dbReference>